<feature type="region of interest" description="Disordered" evidence="1">
    <location>
        <begin position="1"/>
        <end position="26"/>
    </location>
</feature>
<name>A0ABN8J2K0_9NEOP</name>
<evidence type="ECO:0000313" key="3">
    <source>
        <dbReference type="Proteomes" id="UP000837857"/>
    </source>
</evidence>
<organism evidence="2 3">
    <name type="scientific">Iphiclides podalirius</name>
    <name type="common">scarce swallowtail</name>
    <dbReference type="NCBI Taxonomy" id="110791"/>
    <lineage>
        <taxon>Eukaryota</taxon>
        <taxon>Metazoa</taxon>
        <taxon>Ecdysozoa</taxon>
        <taxon>Arthropoda</taxon>
        <taxon>Hexapoda</taxon>
        <taxon>Insecta</taxon>
        <taxon>Pterygota</taxon>
        <taxon>Neoptera</taxon>
        <taxon>Endopterygota</taxon>
        <taxon>Lepidoptera</taxon>
        <taxon>Glossata</taxon>
        <taxon>Ditrysia</taxon>
        <taxon>Papilionoidea</taxon>
        <taxon>Papilionidae</taxon>
        <taxon>Papilioninae</taxon>
        <taxon>Iphiclides</taxon>
    </lineage>
</organism>
<sequence length="166" mass="18722">MPGGEPKRAEAVGGPRRRAVAKATTRRRRSVCRSAHVARLCARPYAPAAGATAAPGSSPDWHTLDVYVTPLYRRALFCMLWLRCDVTTPEERTRRAPHSAHTRTLAYTRVHTRTHAHAHTPTDAHAHPAPPPPNTRPTYRTLRTALRRDLKRNFTGRPFFRANLRL</sequence>
<evidence type="ECO:0000256" key="1">
    <source>
        <dbReference type="SAM" id="MobiDB-lite"/>
    </source>
</evidence>
<dbReference type="EMBL" id="OW152820">
    <property type="protein sequence ID" value="CAH2074920.1"/>
    <property type="molecule type" value="Genomic_DNA"/>
</dbReference>
<feature type="region of interest" description="Disordered" evidence="1">
    <location>
        <begin position="113"/>
        <end position="139"/>
    </location>
</feature>
<feature type="compositionally biased region" description="Basic and acidic residues" evidence="1">
    <location>
        <begin position="1"/>
        <end position="10"/>
    </location>
</feature>
<gene>
    <name evidence="2" type="ORF">IPOD504_LOCUS16337</name>
</gene>
<dbReference type="Proteomes" id="UP000837857">
    <property type="component" value="Chromosome 8"/>
</dbReference>
<keyword evidence="3" id="KW-1185">Reference proteome</keyword>
<protein>
    <submittedName>
        <fullName evidence="2">Uncharacterized protein</fullName>
    </submittedName>
</protein>
<reference evidence="2" key="1">
    <citation type="submission" date="2022-03" db="EMBL/GenBank/DDBJ databases">
        <authorList>
            <person name="Martin H S."/>
        </authorList>
    </citation>
    <scope>NUCLEOTIDE SEQUENCE</scope>
</reference>
<proteinExistence type="predicted"/>
<feature type="compositionally biased region" description="Basic residues" evidence="1">
    <location>
        <begin position="15"/>
        <end position="26"/>
    </location>
</feature>
<feature type="non-terminal residue" evidence="2">
    <location>
        <position position="1"/>
    </location>
</feature>
<evidence type="ECO:0000313" key="2">
    <source>
        <dbReference type="EMBL" id="CAH2074920.1"/>
    </source>
</evidence>
<accession>A0ABN8J2K0</accession>